<keyword evidence="1" id="KW-0472">Membrane</keyword>
<accession>A0A8J3A0R2</accession>
<feature type="transmembrane region" description="Helical" evidence="1">
    <location>
        <begin position="6"/>
        <end position="24"/>
    </location>
</feature>
<feature type="transmembrane region" description="Helical" evidence="1">
    <location>
        <begin position="31"/>
        <end position="49"/>
    </location>
</feature>
<feature type="transmembrane region" description="Helical" evidence="1">
    <location>
        <begin position="55"/>
        <end position="74"/>
    </location>
</feature>
<dbReference type="EMBL" id="BMGZ01000001">
    <property type="protein sequence ID" value="GGH93610.1"/>
    <property type="molecule type" value="Genomic_DNA"/>
</dbReference>
<organism evidence="2 3">
    <name type="scientific">Aquisalinus luteolus</name>
    <dbReference type="NCBI Taxonomy" id="1566827"/>
    <lineage>
        <taxon>Bacteria</taxon>
        <taxon>Pseudomonadati</taxon>
        <taxon>Pseudomonadota</taxon>
        <taxon>Alphaproteobacteria</taxon>
        <taxon>Parvularculales</taxon>
        <taxon>Parvularculaceae</taxon>
        <taxon>Aquisalinus</taxon>
    </lineage>
</organism>
<dbReference type="Gene3D" id="1.20.1280.290">
    <property type="match status" value="1"/>
</dbReference>
<keyword evidence="1" id="KW-0812">Transmembrane</keyword>
<comment type="caution">
    <text evidence="2">The sequence shown here is derived from an EMBL/GenBank/DDBJ whole genome shotgun (WGS) entry which is preliminary data.</text>
</comment>
<evidence type="ECO:0000313" key="2">
    <source>
        <dbReference type="EMBL" id="GGH93610.1"/>
    </source>
</evidence>
<name>A0A8J3A0R2_9PROT</name>
<gene>
    <name evidence="2" type="ORF">GCM10011355_05850</name>
</gene>
<dbReference type="RefSeq" id="WP_188544051.1">
    <property type="nucleotide sequence ID" value="NZ_BMGZ01000001.1"/>
</dbReference>
<sequence length="120" mass="12471">MESLLEWSATLTGIFAAVTVSLNLGARITGLGFIVFTVSSICWVAVALLSSETPLAIQNGVLFVINCVGIYRYLIFKPAGEDESDNGREVQHGHVATMAAVDGAATGEADAAYGSSSTSQ</sequence>
<evidence type="ECO:0000313" key="3">
    <source>
        <dbReference type="Proteomes" id="UP000621856"/>
    </source>
</evidence>
<protein>
    <submittedName>
        <fullName evidence="2">Uncharacterized protein</fullName>
    </submittedName>
</protein>
<reference evidence="2" key="2">
    <citation type="submission" date="2020-09" db="EMBL/GenBank/DDBJ databases">
        <authorList>
            <person name="Sun Q."/>
            <person name="Zhou Y."/>
        </authorList>
    </citation>
    <scope>NUCLEOTIDE SEQUENCE</scope>
    <source>
        <strain evidence="2">CGMCC 1.14984</strain>
    </source>
</reference>
<dbReference type="AlphaFoldDB" id="A0A8J3A0R2"/>
<reference evidence="2" key="1">
    <citation type="journal article" date="2014" name="Int. J. Syst. Evol. Microbiol.">
        <title>Complete genome sequence of Corynebacterium casei LMG S-19264T (=DSM 44701T), isolated from a smear-ripened cheese.</title>
        <authorList>
            <consortium name="US DOE Joint Genome Institute (JGI-PGF)"/>
            <person name="Walter F."/>
            <person name="Albersmeier A."/>
            <person name="Kalinowski J."/>
            <person name="Ruckert C."/>
        </authorList>
    </citation>
    <scope>NUCLEOTIDE SEQUENCE</scope>
    <source>
        <strain evidence="2">CGMCC 1.14984</strain>
    </source>
</reference>
<proteinExistence type="predicted"/>
<evidence type="ECO:0000256" key="1">
    <source>
        <dbReference type="SAM" id="Phobius"/>
    </source>
</evidence>
<dbReference type="Proteomes" id="UP000621856">
    <property type="component" value="Unassembled WGS sequence"/>
</dbReference>
<keyword evidence="1" id="KW-1133">Transmembrane helix</keyword>